<feature type="compositionally biased region" description="Polar residues" evidence="3">
    <location>
        <begin position="57"/>
        <end position="78"/>
    </location>
</feature>
<dbReference type="OrthoDB" id="2802267at2759"/>
<protein>
    <submittedName>
        <fullName evidence="6">Uncharacterized protein</fullName>
    </submittedName>
</protein>
<evidence type="ECO:0000259" key="5">
    <source>
        <dbReference type="Pfam" id="PF20499"/>
    </source>
</evidence>
<evidence type="ECO:0000256" key="2">
    <source>
        <dbReference type="ARBA" id="ARBA00022801"/>
    </source>
</evidence>
<feature type="compositionally biased region" description="Polar residues" evidence="3">
    <location>
        <begin position="35"/>
        <end position="49"/>
    </location>
</feature>
<dbReference type="RefSeq" id="XP_027613557.1">
    <property type="nucleotide sequence ID" value="XM_027757756.1"/>
</dbReference>
<feature type="region of interest" description="Disordered" evidence="3">
    <location>
        <begin position="1"/>
        <end position="116"/>
    </location>
</feature>
<dbReference type="InterPro" id="IPR002562">
    <property type="entry name" value="3'-5'_exonuclease_dom"/>
</dbReference>
<dbReference type="Gene3D" id="3.30.420.10">
    <property type="entry name" value="Ribonuclease H-like superfamily/Ribonuclease H"/>
    <property type="match status" value="1"/>
</dbReference>
<evidence type="ECO:0000256" key="1">
    <source>
        <dbReference type="ARBA" id="ARBA00022722"/>
    </source>
</evidence>
<dbReference type="InterPro" id="IPR036397">
    <property type="entry name" value="RNaseH_sf"/>
</dbReference>
<dbReference type="Pfam" id="PF20499">
    <property type="entry name" value="DUF6729"/>
    <property type="match status" value="1"/>
</dbReference>
<feature type="compositionally biased region" description="Acidic residues" evidence="3">
    <location>
        <begin position="228"/>
        <end position="237"/>
    </location>
</feature>
<dbReference type="EMBL" id="BFAD01000004">
    <property type="protein sequence ID" value="GBE82644.1"/>
    <property type="molecule type" value="Genomic_DNA"/>
</dbReference>
<feature type="domain" description="DUF6729" evidence="5">
    <location>
        <begin position="327"/>
        <end position="487"/>
    </location>
</feature>
<dbReference type="PANTHER" id="PTHR13620:SF104">
    <property type="entry name" value="EXONUCLEASE 3'-5' DOMAIN-CONTAINING PROTEIN 2"/>
    <property type="match status" value="1"/>
</dbReference>
<dbReference type="InterPro" id="IPR046616">
    <property type="entry name" value="DUF6729"/>
</dbReference>
<feature type="region of interest" description="Disordered" evidence="3">
    <location>
        <begin position="228"/>
        <end position="262"/>
    </location>
</feature>
<dbReference type="GeneID" id="38779561"/>
<dbReference type="PANTHER" id="PTHR13620">
    <property type="entry name" value="3-5 EXONUCLEASE"/>
    <property type="match status" value="1"/>
</dbReference>
<comment type="caution">
    <text evidence="6">The sequence shown here is derived from an EMBL/GenBank/DDBJ whole genome shotgun (WGS) entry which is preliminary data.</text>
</comment>
<dbReference type="Proteomes" id="UP000287166">
    <property type="component" value="Unassembled WGS sequence"/>
</dbReference>
<evidence type="ECO:0000259" key="4">
    <source>
        <dbReference type="Pfam" id="PF01612"/>
    </source>
</evidence>
<feature type="compositionally biased region" description="Polar residues" evidence="3">
    <location>
        <begin position="88"/>
        <end position="116"/>
    </location>
</feature>
<dbReference type="GO" id="GO:0005634">
    <property type="term" value="C:nucleus"/>
    <property type="evidence" value="ECO:0007669"/>
    <property type="project" value="TreeGrafter"/>
</dbReference>
<proteinExistence type="predicted"/>
<feature type="compositionally biased region" description="Basic residues" evidence="3">
    <location>
        <begin position="8"/>
        <end position="18"/>
    </location>
</feature>
<dbReference type="GO" id="GO:0005737">
    <property type="term" value="C:cytoplasm"/>
    <property type="evidence" value="ECO:0007669"/>
    <property type="project" value="TreeGrafter"/>
</dbReference>
<feature type="domain" description="3'-5' exonuclease" evidence="4">
    <location>
        <begin position="684"/>
        <end position="845"/>
    </location>
</feature>
<reference evidence="6 7" key="1">
    <citation type="journal article" date="2018" name="Sci. Rep.">
        <title>Genome sequence of the cauliflower mushroom Sparassis crispa (Hanabiratake) and its association with beneficial usage.</title>
        <authorList>
            <person name="Kiyama R."/>
            <person name="Furutani Y."/>
            <person name="Kawaguchi K."/>
            <person name="Nakanishi T."/>
        </authorList>
    </citation>
    <scope>NUCLEOTIDE SEQUENCE [LARGE SCALE GENOMIC DNA]</scope>
</reference>
<name>A0A401GKH8_9APHY</name>
<gene>
    <name evidence="6" type="ORF">SCP_0410290</name>
</gene>
<dbReference type="InterPro" id="IPR012337">
    <property type="entry name" value="RNaseH-like_sf"/>
</dbReference>
<evidence type="ECO:0000313" key="7">
    <source>
        <dbReference type="Proteomes" id="UP000287166"/>
    </source>
</evidence>
<dbReference type="AlphaFoldDB" id="A0A401GKH8"/>
<dbReference type="GO" id="GO:0008408">
    <property type="term" value="F:3'-5' exonuclease activity"/>
    <property type="evidence" value="ECO:0007669"/>
    <property type="project" value="InterPro"/>
</dbReference>
<keyword evidence="7" id="KW-1185">Reference proteome</keyword>
<accession>A0A401GKH8</accession>
<dbReference type="InterPro" id="IPR051132">
    <property type="entry name" value="3-5_Exonuclease_domain"/>
</dbReference>
<evidence type="ECO:0000256" key="3">
    <source>
        <dbReference type="SAM" id="MobiDB-lite"/>
    </source>
</evidence>
<dbReference type="Pfam" id="PF01612">
    <property type="entry name" value="DNA_pol_A_exo1"/>
    <property type="match status" value="1"/>
</dbReference>
<dbReference type="SUPFAM" id="SSF53098">
    <property type="entry name" value="Ribonuclease H-like"/>
    <property type="match status" value="1"/>
</dbReference>
<feature type="compositionally biased region" description="Acidic residues" evidence="3">
    <location>
        <begin position="244"/>
        <end position="256"/>
    </location>
</feature>
<keyword evidence="1" id="KW-0540">Nuclease</keyword>
<dbReference type="InParanoid" id="A0A401GKH8"/>
<keyword evidence="2" id="KW-0378">Hydrolase</keyword>
<organism evidence="6 7">
    <name type="scientific">Sparassis crispa</name>
    <dbReference type="NCBI Taxonomy" id="139825"/>
    <lineage>
        <taxon>Eukaryota</taxon>
        <taxon>Fungi</taxon>
        <taxon>Dikarya</taxon>
        <taxon>Basidiomycota</taxon>
        <taxon>Agaricomycotina</taxon>
        <taxon>Agaricomycetes</taxon>
        <taxon>Polyporales</taxon>
        <taxon>Sparassidaceae</taxon>
        <taxon>Sparassis</taxon>
    </lineage>
</organism>
<evidence type="ECO:0000313" key="6">
    <source>
        <dbReference type="EMBL" id="GBE82644.1"/>
    </source>
</evidence>
<dbReference type="GO" id="GO:0006139">
    <property type="term" value="P:nucleobase-containing compound metabolic process"/>
    <property type="evidence" value="ECO:0007669"/>
    <property type="project" value="InterPro"/>
</dbReference>
<dbReference type="STRING" id="139825.A0A401GKH8"/>
<sequence>MHPNGTQLKKRGRPKGSKNKPGAKNVGRPRKDSQAPRQRSTPGTSTARQMSAEPQDDTQSLLQRKQLEMSTTSQTTGSLPLDDAVCNTRKTATPSSTVPATQHRASGLTSEDEQSQQMTHDIVSLEEDTSSPCMGISNAPVENALMRTEPPPRTGLPMQTELPMLTESPSVQVAGALVQLSDTRWGRASENRPGVQLPPYDMSDIVNNPHGSDLSAGQFESSGINDMEQTEGDEMDEEFHPIGDDDNGIESGEPLDGEGRQRAQLRSSMPLWLANEYNIVREKLTKEIDKTALSRTISGRPDCYMQRSFYETVSNPYLLASSSFQIDPAVFYQPVFFIWLPHCLLGDRIPCPACHKAGRLSRDGKTVFLQKHGWVDKPRRVVDIDHCEYIIGYCYQCGNQPHCGRTYRSWSPAILDILPKALAVQFTFRLTFHSGLTDRLVSLLCDSFRSGMGAETFTKTIQSLHYRRYDQLHLQYLEMIKDRKDGNLGMFFTKCTPFSAFGDRNGYAGFVPKADYFRQFYDTLIEFWAPEMQQCIAMLSARVLSVDHSFKVTKRMARINGTSVFSALHSTVNEYGEIRAMTLTPTKAHDQIMPILATIPKSLVQFGHTLTVCIYTDNVHADKRELEQAFPSLLEGLTPVPEYSKLKPLTIPDHWSIVHLSTAHQINVRLNTIMNHRTTTSSVTAALDMEWPVDLSTGIRGPVAIIQIAYHDCIYLIKTLPFLQNGQLQLPHSLLTFLCSPAYKKVGVNISADFKKLQADCGFIAKDAEFSGQIELGTMAVERNAAKRKNTSLVDLSASILRCALIKDPMIRVSTHWSDSELSQEFVNYAALDVFATWEIFHHLNGMAISQPVTAESLGGTAVTLHSTDGTLVASGIVALDHRPTNLHGVTVTNSRVIVTISNIHVPGYLHPAYLCPSHKATAISTMGTPPFSIVAYAKHLCTSPLEQHILEHPWGETHPEGQVLGSDLPGASQQSGSHFISSEHVFSVQEMTAYVPEPVLETGLLTDPEEENSSDTGSQTVAESLRDPKAEATLCELLLQFEDLDSPNREAIRSRVLGDIWHLHDQFPISQHHGLRRPFARALSAAMFIPDLKDKAAVEAVLRDLGISYNSKVLLQPQWVLQRMRRYVPPPEILLHRVTAVIKTYGPLKDSMTGQPLFNEKAWEVVKNVLENIHLGYYSDPLNVQLYYKVGIDKRGLVLYRCCHGTNDVEGGVHQNLIRRFSSFNISPRHAVNSLLNYAVSHNMQVGTLNRSGQEYLGHFDVPLKN</sequence>
<dbReference type="CDD" id="cd06141">
    <property type="entry name" value="WRN_exo"/>
    <property type="match status" value="1"/>
</dbReference>
<dbReference type="GO" id="GO:0003676">
    <property type="term" value="F:nucleic acid binding"/>
    <property type="evidence" value="ECO:0007669"/>
    <property type="project" value="InterPro"/>
</dbReference>